<gene>
    <name evidence="1" type="ORF">JL09_g6710</name>
</gene>
<protein>
    <submittedName>
        <fullName evidence="1">Uncharacterized protein</fullName>
    </submittedName>
</protein>
<comment type="caution">
    <text evidence="1">The sequence shown here is derived from an EMBL/GenBank/DDBJ whole genome shotgun (WGS) entry which is preliminary data.</text>
</comment>
<evidence type="ECO:0000313" key="2">
    <source>
        <dbReference type="Proteomes" id="UP000029867"/>
    </source>
</evidence>
<reference evidence="2" key="1">
    <citation type="journal article" date="2014" name="Microb. Cell Fact.">
        <title>Exploiting Issatchenkia orientalis SD108 for succinic acid production.</title>
        <authorList>
            <person name="Xiao H."/>
            <person name="Shao Z."/>
            <person name="Jiang Y."/>
            <person name="Dole S."/>
            <person name="Zhao H."/>
        </authorList>
    </citation>
    <scope>NUCLEOTIDE SEQUENCE [LARGE SCALE GENOMIC DNA]</scope>
    <source>
        <strain evidence="2">SD108</strain>
    </source>
</reference>
<accession>A0A099NIZ8</accession>
<dbReference type="Proteomes" id="UP000029867">
    <property type="component" value="Unassembled WGS sequence"/>
</dbReference>
<name>A0A099NIZ8_PICKU</name>
<proteinExistence type="predicted"/>
<dbReference type="HOGENOM" id="CLU_3394216_0_0_1"/>
<sequence length="32" mass="3429">YAISDEVISGTVLMLPAPEAILIQKQLLLTST</sequence>
<dbReference type="EMBL" id="JQFK01001972">
    <property type="protein sequence ID" value="KGK32683.1"/>
    <property type="molecule type" value="Genomic_DNA"/>
</dbReference>
<organism evidence="1 2">
    <name type="scientific">Pichia kudriavzevii</name>
    <name type="common">Yeast</name>
    <name type="synonym">Issatchenkia orientalis</name>
    <dbReference type="NCBI Taxonomy" id="4909"/>
    <lineage>
        <taxon>Eukaryota</taxon>
        <taxon>Fungi</taxon>
        <taxon>Dikarya</taxon>
        <taxon>Ascomycota</taxon>
        <taxon>Saccharomycotina</taxon>
        <taxon>Pichiomycetes</taxon>
        <taxon>Pichiales</taxon>
        <taxon>Pichiaceae</taxon>
        <taxon>Pichia</taxon>
    </lineage>
</organism>
<feature type="non-terminal residue" evidence="1">
    <location>
        <position position="1"/>
    </location>
</feature>
<dbReference type="AlphaFoldDB" id="A0A099NIZ8"/>
<evidence type="ECO:0000313" key="1">
    <source>
        <dbReference type="EMBL" id="KGK32683.1"/>
    </source>
</evidence>